<evidence type="ECO:0000313" key="1">
    <source>
        <dbReference type="EMBL" id="KAF6164452.1"/>
    </source>
</evidence>
<proteinExistence type="predicted"/>
<dbReference type="EMBL" id="JACGCM010000926">
    <property type="protein sequence ID" value="KAF6164452.1"/>
    <property type="molecule type" value="Genomic_DNA"/>
</dbReference>
<dbReference type="AlphaFoldDB" id="A0A7J7NBV8"/>
<gene>
    <name evidence="1" type="ORF">GIB67_025278</name>
</gene>
<dbReference type="Proteomes" id="UP000541444">
    <property type="component" value="Unassembled WGS sequence"/>
</dbReference>
<sequence length="405" mass="45006">MTSYPWLASPSEGEILVIPELNVIVIDITTQHNQYTGTGPVSRKMLDDESRLVHNIIIINIIPRSQKNELFERMKVFLYAFKSDVEIDLSSIIIEEMIDASTKMASRSLLPFAQLVMQIMIDVGYKVLPNKPEVTKAERLDANNCHKSASHLPSVLPSEPSPPGEQIVYGSSMLRLVFVLGAPVIVVQSPVVISIEDGDKMKTAGQVIYNQRPRRLILLSRSNEFWSRSNDFRKRQVLSGNKNKLADMKVLMGLSGFGWDPINCPVTADKEVWDALLEVEKKLQKGKKFKDYEVLVELMGDEGANGDNIRSVGHLIINEEDIADDLDDIGSLTVALTTAHATGTLFVIPTTGDHTSTQTRMSTLTVKRQRTGPTTYVLDTSINVMTTSCLVLHQSQSLRESLIGL</sequence>
<reference evidence="1 2" key="1">
    <citation type="journal article" date="2020" name="IScience">
        <title>Genome Sequencing of the Endangered Kingdonia uniflora (Circaeasteraceae, Ranunculales) Reveals Potential Mechanisms of Evolutionary Specialization.</title>
        <authorList>
            <person name="Sun Y."/>
            <person name="Deng T."/>
            <person name="Zhang A."/>
            <person name="Moore M.J."/>
            <person name="Landis J.B."/>
            <person name="Lin N."/>
            <person name="Zhang H."/>
            <person name="Zhang X."/>
            <person name="Huang J."/>
            <person name="Zhang X."/>
            <person name="Sun H."/>
            <person name="Wang H."/>
        </authorList>
    </citation>
    <scope>NUCLEOTIDE SEQUENCE [LARGE SCALE GENOMIC DNA]</scope>
    <source>
        <strain evidence="1">TB1705</strain>
        <tissue evidence="1">Leaf</tissue>
    </source>
</reference>
<evidence type="ECO:0000313" key="2">
    <source>
        <dbReference type="Proteomes" id="UP000541444"/>
    </source>
</evidence>
<protein>
    <submittedName>
        <fullName evidence="1">Uncharacterized protein</fullName>
    </submittedName>
</protein>
<dbReference type="OrthoDB" id="1748457at2759"/>
<organism evidence="1 2">
    <name type="scientific">Kingdonia uniflora</name>
    <dbReference type="NCBI Taxonomy" id="39325"/>
    <lineage>
        <taxon>Eukaryota</taxon>
        <taxon>Viridiplantae</taxon>
        <taxon>Streptophyta</taxon>
        <taxon>Embryophyta</taxon>
        <taxon>Tracheophyta</taxon>
        <taxon>Spermatophyta</taxon>
        <taxon>Magnoliopsida</taxon>
        <taxon>Ranunculales</taxon>
        <taxon>Circaeasteraceae</taxon>
        <taxon>Kingdonia</taxon>
    </lineage>
</organism>
<accession>A0A7J7NBV8</accession>
<name>A0A7J7NBV8_9MAGN</name>
<keyword evidence="2" id="KW-1185">Reference proteome</keyword>
<comment type="caution">
    <text evidence="1">The sequence shown here is derived from an EMBL/GenBank/DDBJ whole genome shotgun (WGS) entry which is preliminary data.</text>
</comment>